<organism evidence="2 3">
    <name type="scientific">Oedothorax gibbosus</name>
    <dbReference type="NCBI Taxonomy" id="931172"/>
    <lineage>
        <taxon>Eukaryota</taxon>
        <taxon>Metazoa</taxon>
        <taxon>Ecdysozoa</taxon>
        <taxon>Arthropoda</taxon>
        <taxon>Chelicerata</taxon>
        <taxon>Arachnida</taxon>
        <taxon>Araneae</taxon>
        <taxon>Araneomorphae</taxon>
        <taxon>Entelegynae</taxon>
        <taxon>Araneoidea</taxon>
        <taxon>Linyphiidae</taxon>
        <taxon>Erigoninae</taxon>
        <taxon>Oedothorax</taxon>
    </lineage>
</organism>
<accession>A0AAV6TLV0</accession>
<evidence type="ECO:0000313" key="2">
    <source>
        <dbReference type="EMBL" id="KAG8172747.1"/>
    </source>
</evidence>
<keyword evidence="3" id="KW-1185">Reference proteome</keyword>
<gene>
    <name evidence="2" type="ORF">JTE90_000681</name>
</gene>
<feature type="region of interest" description="Disordered" evidence="1">
    <location>
        <begin position="1"/>
        <end position="33"/>
    </location>
</feature>
<evidence type="ECO:0000313" key="3">
    <source>
        <dbReference type="Proteomes" id="UP000827092"/>
    </source>
</evidence>
<comment type="caution">
    <text evidence="2">The sequence shown here is derived from an EMBL/GenBank/DDBJ whole genome shotgun (WGS) entry which is preliminary data.</text>
</comment>
<feature type="region of interest" description="Disordered" evidence="1">
    <location>
        <begin position="54"/>
        <end position="86"/>
    </location>
</feature>
<dbReference type="AlphaFoldDB" id="A0AAV6TLV0"/>
<reference evidence="2 3" key="1">
    <citation type="journal article" date="2022" name="Nat. Ecol. Evol.">
        <title>A masculinizing supergene underlies an exaggerated male reproductive morph in a spider.</title>
        <authorList>
            <person name="Hendrickx F."/>
            <person name="De Corte Z."/>
            <person name="Sonet G."/>
            <person name="Van Belleghem S.M."/>
            <person name="Kostlbacher S."/>
            <person name="Vangestel C."/>
        </authorList>
    </citation>
    <scope>NUCLEOTIDE SEQUENCE [LARGE SCALE GENOMIC DNA]</scope>
    <source>
        <strain evidence="2">W744_W776</strain>
    </source>
</reference>
<dbReference type="Proteomes" id="UP000827092">
    <property type="component" value="Unassembled WGS sequence"/>
</dbReference>
<feature type="non-terminal residue" evidence="2">
    <location>
        <position position="1"/>
    </location>
</feature>
<dbReference type="EMBL" id="JAFNEN010002423">
    <property type="protein sequence ID" value="KAG8172747.1"/>
    <property type="molecule type" value="Genomic_DNA"/>
</dbReference>
<feature type="compositionally biased region" description="Polar residues" evidence="1">
    <location>
        <begin position="67"/>
        <end position="78"/>
    </location>
</feature>
<sequence>PPKLTPIRISTKGKSTPKTSAKGPGGAAADPKSKSSCYHFLMRKNLKSCLFGQGRSSPQMAHCQFGPHTSASPTSTRGATPPLVNLPSTSFQNQFQPIYSQSCGTGNYQIYIQSVHQGSAPEAEVTEYKTSGATKIQNCTS</sequence>
<evidence type="ECO:0000256" key="1">
    <source>
        <dbReference type="SAM" id="MobiDB-lite"/>
    </source>
</evidence>
<proteinExistence type="predicted"/>
<protein>
    <submittedName>
        <fullName evidence="2">Uncharacterized protein</fullName>
    </submittedName>
</protein>
<name>A0AAV6TLV0_9ARAC</name>